<feature type="transmembrane region" description="Helical" evidence="7">
    <location>
        <begin position="39"/>
        <end position="59"/>
    </location>
</feature>
<sequence>MNRRAIVFYIVGQAFAVVGVWMHLTMLSTLALRISESPLWLGVTLAAYSLPTLLFSWFIGAMLARLPAKTVLIWTQAANAIMMLAYALLLALDLMALEPLLILAFLTGTIYAIDLPCKQIILTRLFGDERLMQAIALNSIVFNSARIAGPLLASLFMVLAELSWGFAVNALLFVIGLVGLLSVSLPSDHIRPATIIRHEPKAPAALHSRPQVMRVLLIVFVFGMLLMNYNTLLPVFAGEQAGNSDIGYSRLLAAMGGGSLLAAVLIVIRSGWFQRVWLIPLLPALIAVIYAALPSMSRGLPVVLLLGLYGFCLTGFITVSNSAVLRAGEGGDRARLASVYNMLLNGFVPLGNMLAGILLHYLGVSGTFYLISASVLLFLAVWLASNGLRGGEHFGRRH</sequence>
<feature type="transmembrane region" description="Helical" evidence="7">
    <location>
        <begin position="95"/>
        <end position="113"/>
    </location>
</feature>
<organism evidence="8 9">
    <name type="scientific">Paenibacillus oenotherae</name>
    <dbReference type="NCBI Taxonomy" id="1435645"/>
    <lineage>
        <taxon>Bacteria</taxon>
        <taxon>Bacillati</taxon>
        <taxon>Bacillota</taxon>
        <taxon>Bacilli</taxon>
        <taxon>Bacillales</taxon>
        <taxon>Paenibacillaceae</taxon>
        <taxon>Paenibacillus</taxon>
    </lineage>
</organism>
<feature type="transmembrane region" description="Helical" evidence="7">
    <location>
        <begin position="166"/>
        <end position="185"/>
    </location>
</feature>
<comment type="caution">
    <text evidence="8">The sequence shown here is derived from an EMBL/GenBank/DDBJ whole genome shotgun (WGS) entry which is preliminary data.</text>
</comment>
<keyword evidence="6 7" id="KW-0472">Membrane</keyword>
<keyword evidence="3" id="KW-1003">Cell membrane</keyword>
<feature type="transmembrane region" description="Helical" evidence="7">
    <location>
        <begin position="299"/>
        <end position="319"/>
    </location>
</feature>
<evidence type="ECO:0000313" key="8">
    <source>
        <dbReference type="EMBL" id="MBW7473906.1"/>
    </source>
</evidence>
<evidence type="ECO:0000256" key="3">
    <source>
        <dbReference type="ARBA" id="ARBA00022475"/>
    </source>
</evidence>
<accession>A0ABS7D291</accession>
<dbReference type="RefSeq" id="WP_219871089.1">
    <property type="nucleotide sequence ID" value="NZ_JAHZIJ010000001.1"/>
</dbReference>
<feature type="transmembrane region" description="Helical" evidence="7">
    <location>
        <begin position="134"/>
        <end position="160"/>
    </location>
</feature>
<dbReference type="EMBL" id="JAHZIJ010000001">
    <property type="protein sequence ID" value="MBW7473906.1"/>
    <property type="molecule type" value="Genomic_DNA"/>
</dbReference>
<feature type="transmembrane region" description="Helical" evidence="7">
    <location>
        <begin position="339"/>
        <end position="362"/>
    </location>
</feature>
<proteinExistence type="predicted"/>
<keyword evidence="9" id="KW-1185">Reference proteome</keyword>
<evidence type="ECO:0000256" key="6">
    <source>
        <dbReference type="ARBA" id="ARBA00023136"/>
    </source>
</evidence>
<gene>
    <name evidence="8" type="ORF">K0T92_04060</name>
</gene>
<evidence type="ECO:0000256" key="4">
    <source>
        <dbReference type="ARBA" id="ARBA00022692"/>
    </source>
</evidence>
<dbReference type="Proteomes" id="UP000812277">
    <property type="component" value="Unassembled WGS sequence"/>
</dbReference>
<evidence type="ECO:0000256" key="5">
    <source>
        <dbReference type="ARBA" id="ARBA00022989"/>
    </source>
</evidence>
<dbReference type="CDD" id="cd06173">
    <property type="entry name" value="MFS_MefA_like"/>
    <property type="match status" value="1"/>
</dbReference>
<feature type="transmembrane region" description="Helical" evidence="7">
    <location>
        <begin position="248"/>
        <end position="268"/>
    </location>
</feature>
<feature type="transmembrane region" description="Helical" evidence="7">
    <location>
        <begin position="215"/>
        <end position="236"/>
    </location>
</feature>
<dbReference type="SUPFAM" id="SSF103473">
    <property type="entry name" value="MFS general substrate transporter"/>
    <property type="match status" value="1"/>
</dbReference>
<evidence type="ECO:0000256" key="7">
    <source>
        <dbReference type="SAM" id="Phobius"/>
    </source>
</evidence>
<keyword evidence="4 7" id="KW-0812">Transmembrane</keyword>
<protein>
    <submittedName>
        <fullName evidence="8">MFS transporter</fullName>
    </submittedName>
</protein>
<reference evidence="8 9" key="1">
    <citation type="submission" date="2021-07" db="EMBL/GenBank/DDBJ databases">
        <title>Paenibacillus radiodurans sp. nov., isolated from the southeastern edge of Tengger Desert.</title>
        <authorList>
            <person name="Zhang G."/>
        </authorList>
    </citation>
    <scope>NUCLEOTIDE SEQUENCE [LARGE SCALE GENOMIC DNA]</scope>
    <source>
        <strain evidence="8 9">DT7-4</strain>
    </source>
</reference>
<feature type="transmembrane region" description="Helical" evidence="7">
    <location>
        <begin position="368"/>
        <end position="388"/>
    </location>
</feature>
<name>A0ABS7D291_9BACL</name>
<feature type="transmembrane region" description="Helical" evidence="7">
    <location>
        <begin position="71"/>
        <end position="89"/>
    </location>
</feature>
<keyword evidence="5 7" id="KW-1133">Transmembrane helix</keyword>
<feature type="transmembrane region" description="Helical" evidence="7">
    <location>
        <begin position="275"/>
        <end position="293"/>
    </location>
</feature>
<feature type="transmembrane region" description="Helical" evidence="7">
    <location>
        <begin position="7"/>
        <end position="27"/>
    </location>
</feature>
<keyword evidence="2" id="KW-0813">Transport</keyword>
<dbReference type="PANTHER" id="PTHR23513">
    <property type="entry name" value="INTEGRAL MEMBRANE EFFLUX PROTEIN-RELATED"/>
    <property type="match status" value="1"/>
</dbReference>
<evidence type="ECO:0000256" key="1">
    <source>
        <dbReference type="ARBA" id="ARBA00004651"/>
    </source>
</evidence>
<dbReference type="PANTHER" id="PTHR23513:SF11">
    <property type="entry name" value="STAPHYLOFERRIN A TRANSPORTER"/>
    <property type="match status" value="1"/>
</dbReference>
<dbReference type="Gene3D" id="1.20.1250.20">
    <property type="entry name" value="MFS general substrate transporter like domains"/>
    <property type="match status" value="1"/>
</dbReference>
<comment type="subcellular location">
    <subcellularLocation>
        <location evidence="1">Cell membrane</location>
        <topology evidence="1">Multi-pass membrane protein</topology>
    </subcellularLocation>
</comment>
<evidence type="ECO:0000256" key="2">
    <source>
        <dbReference type="ARBA" id="ARBA00022448"/>
    </source>
</evidence>
<evidence type="ECO:0000313" key="9">
    <source>
        <dbReference type="Proteomes" id="UP000812277"/>
    </source>
</evidence>
<dbReference type="InterPro" id="IPR010290">
    <property type="entry name" value="TM_effector"/>
</dbReference>
<dbReference type="InterPro" id="IPR036259">
    <property type="entry name" value="MFS_trans_sf"/>
</dbReference>
<dbReference type="Pfam" id="PF05977">
    <property type="entry name" value="MFS_3"/>
    <property type="match status" value="1"/>
</dbReference>